<dbReference type="AlphaFoldDB" id="A0A255YYB7"/>
<reference evidence="6 7" key="1">
    <citation type="submission" date="2017-07" db="EMBL/GenBank/DDBJ databases">
        <title>Niveispirillum cyanobacteriorum sp. nov., isolated from cyanobacterial aggregates in a eutrophic lake.</title>
        <authorList>
            <person name="Cai H."/>
        </authorList>
    </citation>
    <scope>NUCLEOTIDE SEQUENCE [LARGE SCALE GENOMIC DNA]</scope>
    <source>
        <strain evidence="7">TH1-14</strain>
    </source>
</reference>
<gene>
    <name evidence="6" type="ORF">CHU95_13490</name>
</gene>
<dbReference type="InterPro" id="IPR051912">
    <property type="entry name" value="Alkylbase_DNA_Glycosylase/TA"/>
</dbReference>
<evidence type="ECO:0000256" key="4">
    <source>
        <dbReference type="ARBA" id="ARBA00023204"/>
    </source>
</evidence>
<protein>
    <recommendedName>
        <fullName evidence="2">DNA-3-methyladenine glycosylase II</fullName>
        <ecNumber evidence="2">3.2.2.21</ecNumber>
    </recommendedName>
</protein>
<evidence type="ECO:0000256" key="3">
    <source>
        <dbReference type="ARBA" id="ARBA00022763"/>
    </source>
</evidence>
<proteinExistence type="predicted"/>
<feature type="domain" description="HhH-GPD" evidence="5">
    <location>
        <begin position="132"/>
        <end position="289"/>
    </location>
</feature>
<dbReference type="InterPro" id="IPR003265">
    <property type="entry name" value="HhH-GPD_domain"/>
</dbReference>
<evidence type="ECO:0000313" key="6">
    <source>
        <dbReference type="EMBL" id="OYQ33420.1"/>
    </source>
</evidence>
<evidence type="ECO:0000256" key="2">
    <source>
        <dbReference type="ARBA" id="ARBA00012000"/>
    </source>
</evidence>
<dbReference type="PANTHER" id="PTHR43003:SF5">
    <property type="entry name" value="DNA-3-METHYLADENINE GLYCOSYLASE"/>
    <property type="match status" value="1"/>
</dbReference>
<dbReference type="PANTHER" id="PTHR43003">
    <property type="entry name" value="DNA-3-METHYLADENINE GLYCOSYLASE"/>
    <property type="match status" value="1"/>
</dbReference>
<dbReference type="SMART" id="SM00478">
    <property type="entry name" value="ENDO3c"/>
    <property type="match status" value="1"/>
</dbReference>
<dbReference type="GO" id="GO:0032131">
    <property type="term" value="F:alkylated DNA binding"/>
    <property type="evidence" value="ECO:0007669"/>
    <property type="project" value="TreeGrafter"/>
</dbReference>
<dbReference type="GO" id="GO:0032993">
    <property type="term" value="C:protein-DNA complex"/>
    <property type="evidence" value="ECO:0007669"/>
    <property type="project" value="TreeGrafter"/>
</dbReference>
<name>A0A255YYB7_9PROT</name>
<evidence type="ECO:0000259" key="5">
    <source>
        <dbReference type="SMART" id="SM00478"/>
    </source>
</evidence>
<keyword evidence="3" id="KW-0227">DNA damage</keyword>
<dbReference type="OrthoDB" id="9811249at2"/>
<dbReference type="Gene3D" id="1.10.1670.40">
    <property type="match status" value="1"/>
</dbReference>
<keyword evidence="7" id="KW-1185">Reference proteome</keyword>
<evidence type="ECO:0000313" key="7">
    <source>
        <dbReference type="Proteomes" id="UP000216998"/>
    </source>
</evidence>
<dbReference type="CDD" id="cd00056">
    <property type="entry name" value="ENDO3c"/>
    <property type="match status" value="1"/>
</dbReference>
<dbReference type="InterPro" id="IPR011257">
    <property type="entry name" value="DNA_glycosylase"/>
</dbReference>
<accession>A0A255YYB7</accession>
<comment type="catalytic activity">
    <reaction evidence="1">
        <text>Hydrolysis of alkylated DNA, releasing 3-methyladenine, 3-methylguanine, 7-methylguanine and 7-methyladenine.</text>
        <dbReference type="EC" id="3.2.2.21"/>
    </reaction>
</comment>
<dbReference type="GO" id="GO:0043916">
    <property type="term" value="F:DNA-7-methylguanine glycosylase activity"/>
    <property type="evidence" value="ECO:0007669"/>
    <property type="project" value="TreeGrafter"/>
</dbReference>
<dbReference type="SUPFAM" id="SSF48150">
    <property type="entry name" value="DNA-glycosylase"/>
    <property type="match status" value="1"/>
</dbReference>
<dbReference type="EC" id="3.2.2.21" evidence="2"/>
<keyword evidence="4" id="KW-0234">DNA repair</keyword>
<organism evidence="6 7">
    <name type="scientific">Niveispirillum lacus</name>
    <dbReference type="NCBI Taxonomy" id="1981099"/>
    <lineage>
        <taxon>Bacteria</taxon>
        <taxon>Pseudomonadati</taxon>
        <taxon>Pseudomonadota</taxon>
        <taxon>Alphaproteobacteria</taxon>
        <taxon>Rhodospirillales</taxon>
        <taxon>Azospirillaceae</taxon>
        <taxon>Niveispirillum</taxon>
    </lineage>
</organism>
<dbReference type="GO" id="GO:0008725">
    <property type="term" value="F:DNA-3-methyladenine glycosylase activity"/>
    <property type="evidence" value="ECO:0007669"/>
    <property type="project" value="TreeGrafter"/>
</dbReference>
<evidence type="ECO:0000256" key="1">
    <source>
        <dbReference type="ARBA" id="ARBA00000086"/>
    </source>
</evidence>
<dbReference type="EMBL" id="NOXU01000030">
    <property type="protein sequence ID" value="OYQ33420.1"/>
    <property type="molecule type" value="Genomic_DNA"/>
</dbReference>
<dbReference type="Proteomes" id="UP000216998">
    <property type="component" value="Unassembled WGS sequence"/>
</dbReference>
<comment type="caution">
    <text evidence="6">The sequence shown here is derived from an EMBL/GenBank/DDBJ whole genome shotgun (WGS) entry which is preliminary data.</text>
</comment>
<dbReference type="Pfam" id="PF00730">
    <property type="entry name" value="HhH-GPD"/>
    <property type="match status" value="1"/>
</dbReference>
<dbReference type="Gene3D" id="1.10.340.30">
    <property type="entry name" value="Hypothetical protein, domain 2"/>
    <property type="match status" value="1"/>
</dbReference>
<dbReference type="GO" id="GO:0006285">
    <property type="term" value="P:base-excision repair, AP site formation"/>
    <property type="evidence" value="ECO:0007669"/>
    <property type="project" value="TreeGrafter"/>
</dbReference>
<dbReference type="GO" id="GO:0006307">
    <property type="term" value="P:DNA alkylation repair"/>
    <property type="evidence" value="ECO:0007669"/>
    <property type="project" value="TreeGrafter"/>
</dbReference>
<dbReference type="RefSeq" id="WP_094456865.1">
    <property type="nucleotide sequence ID" value="NZ_NOXU01000030.1"/>
</dbReference>
<sequence length="289" mass="30442">MVALPDIPLPAGYRADWVLSYHGRDPDGLSERVSGHTITKVLAPAGRAIRLDITLHATHAALKADPDDPTMAEIASLLASAARMLGVSGDVSGLEARAVQDAQVARLLSRCGPGLRLPQTAGVFEALCWAIVGQQVNLRFAGQLRRTLIDLAGLPHASGMKAHPTPTGIAALDPDLLGTLKFSRSKAAYLINAARSGIDFEGLPKGDVATAEAAMTGIKGIGPWTRAYVLLRACAFPDVAPIGDAGLAAALQKFHALDHRPGPAEQEALMRPFAPWRSLATAHLWAGWT</sequence>
<dbReference type="GO" id="GO:0005737">
    <property type="term" value="C:cytoplasm"/>
    <property type="evidence" value="ECO:0007669"/>
    <property type="project" value="TreeGrafter"/>
</dbReference>